<gene>
    <name evidence="6" type="ORF">PCC6912_35870</name>
</gene>
<dbReference type="InterPro" id="IPR016024">
    <property type="entry name" value="ARM-type_fold"/>
</dbReference>
<sequence>MFAFYTTTSIGLRWSEDSAVALFLDEYGSEFLPLMYTASALVGGVLVYFYSWLQKIFPLRQVIVAIAPCMFLPLMFLHLGLHISFFSVFIIFILRLWVDAFYVVNDLNTSIAANQLFNIREIKRTYPIISSGVLVADVLSGFSLPFLLLFVGLNNVIMPFAGIFVVLGAGILLYLSKNYSQAFPDVPQRQIKPAQHYKQQRLYGSLKHYAWLLFAFFTLLQAMGVLIDFQYLAQLKSNFQGKDIATFLSLLGGIMGVCELGMQLFISSRALERFGVFITAATLPLTAGIVIPLTLPLLGLLPWSNSHNLLWGLVILKFLDEILRYTFVASSSPLLFQPIPDRIRSSVQSLSGGIADAFGAGIAGVIILITLWLGKLFLPLSERSAIMVVETMVVAACCLGAIWLLRSHYVNLLVLSAERGQLSATDVDLRTFKQAVVKALGEKGTEADKRSCIELLSQIDPQGATEVLAPLLVKLPPSLQKPSLEILLAAGTNSNYLPEVRALLELPQHLINPEVFALALSYVWFSDPDPDVSLLEQYLTEEQHSIIRATAAALLLRLGTPLQKSTATNTLRRMLTHKQERERVNAVRALKEAVYLQALRIYIPNLLQDESLGVRCAVLETISATHLEEYYTALLLGLQYKSTRTTAMGALVGLENEALPILINLATNIYKPEIVRMYAWRTIGQIPTIEAIDTLWQHLELSKGKSRGHILRPLLKRLQKKGVLVLGDREATSLEHRFYENQVKKLIEEELGFLGVIYAAYIDFKSQGKIYAQEIDLNTKDTLEVYNSDRRIVVVLSLLQHALLEVEIDVQERLLLLLQIICPTEQIQAAAFNLRSESLVNLARGLEILEHIVNLQNKSVLLNVLDRRSPSEKLQHLIDVGIANYEKMTIGKRTCFLLTQDNLLSDWCVACCFHFAQVANIRLTSEQVVRSLRHPTGFVREAAVAYLSTVSPRILLKILPQLQKDPHPLVVAQVQELMKNL</sequence>
<feature type="transmembrane region" description="Helical" evidence="5">
    <location>
        <begin position="209"/>
        <end position="232"/>
    </location>
</feature>
<evidence type="ECO:0000313" key="6">
    <source>
        <dbReference type="EMBL" id="RUR78245.1"/>
    </source>
</evidence>
<evidence type="ECO:0000256" key="2">
    <source>
        <dbReference type="ARBA" id="ARBA00022549"/>
    </source>
</evidence>
<dbReference type="SUPFAM" id="SSF103473">
    <property type="entry name" value="MFS general substrate transporter"/>
    <property type="match status" value="1"/>
</dbReference>
<dbReference type="STRING" id="211165.GCA_000317285_02053"/>
<accession>A0A433N942</accession>
<feature type="transmembrane region" description="Helical" evidence="5">
    <location>
        <begin position="31"/>
        <end position="50"/>
    </location>
</feature>
<dbReference type="AlphaFoldDB" id="A0A433N942"/>
<reference evidence="6 7" key="1">
    <citation type="journal article" date="2019" name="Genome Biol. Evol.">
        <title>Day and night: Metabolic profiles and evolutionary relationships of six axenic non-marine cyanobacteria.</title>
        <authorList>
            <person name="Will S.E."/>
            <person name="Henke P."/>
            <person name="Boedeker C."/>
            <person name="Huang S."/>
            <person name="Brinkmann H."/>
            <person name="Rohde M."/>
            <person name="Jarek M."/>
            <person name="Friedl T."/>
            <person name="Seufert S."/>
            <person name="Schumacher M."/>
            <person name="Overmann J."/>
            <person name="Neumann-Schaal M."/>
            <person name="Petersen J."/>
        </authorList>
    </citation>
    <scope>NUCLEOTIDE SEQUENCE [LARGE SCALE GENOMIC DNA]</scope>
    <source>
        <strain evidence="6 7">PCC 6912</strain>
    </source>
</reference>
<dbReference type="CDD" id="cd06174">
    <property type="entry name" value="MFS"/>
    <property type="match status" value="1"/>
</dbReference>
<feature type="transmembrane region" description="Helical" evidence="5">
    <location>
        <begin position="385"/>
        <end position="405"/>
    </location>
</feature>
<keyword evidence="3" id="KW-0605">Phycobilisome</keyword>
<dbReference type="Gene3D" id="1.25.10.10">
    <property type="entry name" value="Leucine-rich Repeat Variant"/>
    <property type="match status" value="1"/>
</dbReference>
<feature type="transmembrane region" description="Helical" evidence="5">
    <location>
        <begin position="62"/>
        <end position="79"/>
    </location>
</feature>
<proteinExistence type="inferred from homology"/>
<dbReference type="GO" id="GO:0016829">
    <property type="term" value="F:lyase activity"/>
    <property type="evidence" value="ECO:0007669"/>
    <property type="project" value="UniProtKB-KW"/>
</dbReference>
<feature type="transmembrane region" description="Helical" evidence="5">
    <location>
        <begin position="125"/>
        <end position="150"/>
    </location>
</feature>
<evidence type="ECO:0008006" key="8">
    <source>
        <dbReference type="Google" id="ProtNLM"/>
    </source>
</evidence>
<dbReference type="EMBL" id="RSCJ01000015">
    <property type="protein sequence ID" value="RUR78245.1"/>
    <property type="molecule type" value="Genomic_DNA"/>
</dbReference>
<keyword evidence="4" id="KW-0456">Lyase</keyword>
<feature type="transmembrane region" description="Helical" evidence="5">
    <location>
        <begin position="85"/>
        <end position="104"/>
    </location>
</feature>
<feature type="transmembrane region" description="Helical" evidence="5">
    <location>
        <begin position="244"/>
        <end position="262"/>
    </location>
</feature>
<feature type="transmembrane region" description="Helical" evidence="5">
    <location>
        <begin position="274"/>
        <end position="297"/>
    </location>
</feature>
<keyword evidence="5" id="KW-0812">Transmembrane</keyword>
<evidence type="ECO:0000256" key="3">
    <source>
        <dbReference type="ARBA" id="ARBA00022738"/>
    </source>
</evidence>
<keyword evidence="5" id="KW-0472">Membrane</keyword>
<feature type="transmembrane region" description="Helical" evidence="5">
    <location>
        <begin position="156"/>
        <end position="175"/>
    </location>
</feature>
<evidence type="ECO:0000256" key="1">
    <source>
        <dbReference type="ARBA" id="ARBA00009299"/>
    </source>
</evidence>
<evidence type="ECO:0000256" key="5">
    <source>
        <dbReference type="SAM" id="Phobius"/>
    </source>
</evidence>
<dbReference type="SUPFAM" id="SSF48371">
    <property type="entry name" value="ARM repeat"/>
    <property type="match status" value="1"/>
</dbReference>
<comment type="similarity">
    <text evidence="1">Belongs to the CpcE/RpcE/PecE family.</text>
</comment>
<evidence type="ECO:0000313" key="7">
    <source>
        <dbReference type="Proteomes" id="UP000268857"/>
    </source>
</evidence>
<keyword evidence="5" id="KW-1133">Transmembrane helix</keyword>
<evidence type="ECO:0000256" key="4">
    <source>
        <dbReference type="ARBA" id="ARBA00023239"/>
    </source>
</evidence>
<keyword evidence="2" id="KW-0042">Antenna complex</keyword>
<dbReference type="InterPro" id="IPR011989">
    <property type="entry name" value="ARM-like"/>
</dbReference>
<keyword evidence="7" id="KW-1185">Reference proteome</keyword>
<name>A0A433N942_CHLFR</name>
<comment type="caution">
    <text evidence="6">The sequence shown here is derived from an EMBL/GenBank/DDBJ whole genome shotgun (WGS) entry which is preliminary data.</text>
</comment>
<dbReference type="InterPro" id="IPR036259">
    <property type="entry name" value="MFS_trans_sf"/>
</dbReference>
<dbReference type="Proteomes" id="UP000268857">
    <property type="component" value="Unassembled WGS sequence"/>
</dbReference>
<dbReference type="GO" id="GO:0030089">
    <property type="term" value="C:phycobilisome"/>
    <property type="evidence" value="ECO:0007669"/>
    <property type="project" value="UniProtKB-KW"/>
</dbReference>
<protein>
    <recommendedName>
        <fullName evidence="8">MFS transporter</fullName>
    </recommendedName>
</protein>
<feature type="transmembrane region" description="Helical" evidence="5">
    <location>
        <begin position="350"/>
        <end position="373"/>
    </location>
</feature>
<organism evidence="6 7">
    <name type="scientific">Chlorogloeopsis fritschii PCC 6912</name>
    <dbReference type="NCBI Taxonomy" id="211165"/>
    <lineage>
        <taxon>Bacteria</taxon>
        <taxon>Bacillati</taxon>
        <taxon>Cyanobacteriota</taxon>
        <taxon>Cyanophyceae</taxon>
        <taxon>Nostocales</taxon>
        <taxon>Chlorogloeopsidaceae</taxon>
        <taxon>Chlorogloeopsis</taxon>
    </lineage>
</organism>